<evidence type="ECO:0000256" key="3">
    <source>
        <dbReference type="ARBA" id="ARBA00023136"/>
    </source>
</evidence>
<dbReference type="Gene3D" id="3.40.710.10">
    <property type="entry name" value="DD-peptidase/beta-lactamase superfamily"/>
    <property type="match status" value="1"/>
</dbReference>
<dbReference type="Gene3D" id="3.90.1310.10">
    <property type="entry name" value="Penicillin-binding protein 2a (Domain 2)"/>
    <property type="match status" value="1"/>
</dbReference>
<evidence type="ECO:0000256" key="4">
    <source>
        <dbReference type="SAM" id="Phobius"/>
    </source>
</evidence>
<name>A0A4D7JHS1_9BACT</name>
<evidence type="ECO:0000313" key="7">
    <source>
        <dbReference type="Proteomes" id="UP000298616"/>
    </source>
</evidence>
<dbReference type="PANTHER" id="PTHR30627">
    <property type="entry name" value="PEPTIDOGLYCAN D,D-TRANSPEPTIDASE"/>
    <property type="match status" value="1"/>
</dbReference>
<evidence type="ECO:0000313" key="6">
    <source>
        <dbReference type="EMBL" id="QCK14553.1"/>
    </source>
</evidence>
<evidence type="ECO:0000256" key="1">
    <source>
        <dbReference type="ARBA" id="ARBA00004370"/>
    </source>
</evidence>
<dbReference type="InterPro" id="IPR050515">
    <property type="entry name" value="Beta-lactam/transpept"/>
</dbReference>
<dbReference type="SMART" id="SM00740">
    <property type="entry name" value="PASTA"/>
    <property type="match status" value="1"/>
</dbReference>
<dbReference type="Gene3D" id="3.30.10.20">
    <property type="match status" value="1"/>
</dbReference>
<evidence type="ECO:0000259" key="5">
    <source>
        <dbReference type="PROSITE" id="PS51178"/>
    </source>
</evidence>
<dbReference type="CDD" id="cd06575">
    <property type="entry name" value="PASTA_Pbp2x-like_2"/>
    <property type="match status" value="1"/>
</dbReference>
<feature type="domain" description="PASTA" evidence="5">
    <location>
        <begin position="639"/>
        <end position="697"/>
    </location>
</feature>
<feature type="transmembrane region" description="Helical" evidence="4">
    <location>
        <begin position="7"/>
        <end position="27"/>
    </location>
</feature>
<keyword evidence="3 4" id="KW-0472">Membrane</keyword>
<keyword evidence="2" id="KW-0121">Carboxypeptidase</keyword>
<dbReference type="GO" id="GO:0004180">
    <property type="term" value="F:carboxypeptidase activity"/>
    <property type="evidence" value="ECO:0007669"/>
    <property type="project" value="UniProtKB-KW"/>
</dbReference>
<keyword evidence="4" id="KW-1133">Transmembrane helix</keyword>
<gene>
    <name evidence="6" type="ORF">DCC35_07255</name>
</gene>
<dbReference type="InterPro" id="IPR001460">
    <property type="entry name" value="PCN-bd_Tpept"/>
</dbReference>
<dbReference type="Proteomes" id="UP000298616">
    <property type="component" value="Chromosome"/>
</dbReference>
<keyword evidence="2" id="KW-0378">Hydrolase</keyword>
<dbReference type="GO" id="GO:0071555">
    <property type="term" value="P:cell wall organization"/>
    <property type="evidence" value="ECO:0007669"/>
    <property type="project" value="TreeGrafter"/>
</dbReference>
<accession>A0A4D7JHS1</accession>
<dbReference type="InterPro" id="IPR012338">
    <property type="entry name" value="Beta-lactam/transpept-like"/>
</dbReference>
<dbReference type="Pfam" id="PF03793">
    <property type="entry name" value="PASTA"/>
    <property type="match status" value="1"/>
</dbReference>
<organism evidence="6 7">
    <name type="scientific">Mangrovivirga cuniculi</name>
    <dbReference type="NCBI Taxonomy" id="2715131"/>
    <lineage>
        <taxon>Bacteria</taxon>
        <taxon>Pseudomonadati</taxon>
        <taxon>Bacteroidota</taxon>
        <taxon>Cytophagia</taxon>
        <taxon>Cytophagales</taxon>
        <taxon>Mangrovivirgaceae</taxon>
        <taxon>Mangrovivirga</taxon>
    </lineage>
</organism>
<dbReference type="Pfam" id="PF03717">
    <property type="entry name" value="PBP_dimer"/>
    <property type="match status" value="1"/>
</dbReference>
<dbReference type="GO" id="GO:0005886">
    <property type="term" value="C:plasma membrane"/>
    <property type="evidence" value="ECO:0007669"/>
    <property type="project" value="TreeGrafter"/>
</dbReference>
<keyword evidence="6" id="KW-0132">Cell division</keyword>
<dbReference type="Gene3D" id="3.30.450.330">
    <property type="match status" value="1"/>
</dbReference>
<dbReference type="PROSITE" id="PS51178">
    <property type="entry name" value="PASTA"/>
    <property type="match status" value="1"/>
</dbReference>
<proteinExistence type="predicted"/>
<dbReference type="AlphaFoldDB" id="A0A4D7JHS1"/>
<dbReference type="KEGG" id="fpf:DCC35_07255"/>
<dbReference type="OrthoDB" id="9804124at2"/>
<dbReference type="RefSeq" id="WP_137090140.1">
    <property type="nucleotide sequence ID" value="NZ_CP028923.1"/>
</dbReference>
<dbReference type="SUPFAM" id="SSF56519">
    <property type="entry name" value="Penicillin binding protein dimerisation domain"/>
    <property type="match status" value="1"/>
</dbReference>
<protein>
    <submittedName>
        <fullName evidence="6">Cell division protein</fullName>
    </submittedName>
</protein>
<keyword evidence="2" id="KW-0645">Protease</keyword>
<sequence>MNIKRSIVLRVRIAFIIMFVFALAIIYKIIEIKYIEGDKWVEMAESIGFRDKEVNAVRGNIYSDDGSLLATSLPFYRVAFDATVCDDEVFNYGVDSLSMMLAAHFGDRNKASYKRLIKQARAKGDRYIVLGKRYINYREKKELESWPIFRKGQMKGGVIFEKENRRYKPFRQLAARTVGFTNSEKKGVVGLEFSFNNNLAGQNGRAVFQKVGNGNLKQIYDGNEVKAIDGFDIQTTIDINLQDVAESSLRKHLQKHDANYGCVVVMEVATGEIKAIANLSKNSAGKYRERYNYAVASSVEPGSTFKIASAIALMEETGLELSDTIYTGKGEFKFYDRTMRDHKPGGYGTVTLKEAIEKSSNIAISRWVDQSFNTKPQRFMEYVRSFGLSEPLNFQMVGEGKPYFKDPNASDWYGTTLPWMSIGYELRMSPLHMLTFYNAIANEGKMVAPIIVKSIRKADDVIEHYDTRVIRDQISRKETLRKVRKALEGVVERGTAMNIKGTDYNIAGKTGTAQKVKNGRYTKSYYTSFAGYFPAKQPKYSCIVVIDSPKGYFQYGSDVAAPVFKEIADKIFSLDLNLHQPLPSKFAVEKGIFPVIQSGKYDDLNLICNKLGISNHLSEPAEWVKASIDGTSIKWNEKSQSEGLMPDLRGMTGRDALFLLENKGVRVEVSGKGRVAKQSQLPGSRLIRGSYVTLTLE</sequence>
<dbReference type="InterPro" id="IPR036138">
    <property type="entry name" value="PBP_dimer_sf"/>
</dbReference>
<reference evidence="6 7" key="1">
    <citation type="submission" date="2018-04" db="EMBL/GenBank/DDBJ databases">
        <title>Complete genome uncultured novel isolate.</title>
        <authorList>
            <person name="Merlino G."/>
        </authorList>
    </citation>
    <scope>NUCLEOTIDE SEQUENCE [LARGE SCALE GENOMIC DNA]</scope>
    <source>
        <strain evidence="7">R1DC9</strain>
    </source>
</reference>
<dbReference type="GO" id="GO:0051301">
    <property type="term" value="P:cell division"/>
    <property type="evidence" value="ECO:0007669"/>
    <property type="project" value="UniProtKB-KW"/>
</dbReference>
<evidence type="ECO:0000256" key="2">
    <source>
        <dbReference type="ARBA" id="ARBA00022645"/>
    </source>
</evidence>
<dbReference type="GO" id="GO:0008658">
    <property type="term" value="F:penicillin binding"/>
    <property type="evidence" value="ECO:0007669"/>
    <property type="project" value="InterPro"/>
</dbReference>
<dbReference type="InterPro" id="IPR005311">
    <property type="entry name" value="PBP_dimer"/>
</dbReference>
<comment type="subcellular location">
    <subcellularLocation>
        <location evidence="1">Membrane</location>
    </subcellularLocation>
</comment>
<keyword evidence="7" id="KW-1185">Reference proteome</keyword>
<dbReference type="SUPFAM" id="SSF54184">
    <property type="entry name" value="Penicillin-binding protein 2x (pbp-2x), c-terminal domain"/>
    <property type="match status" value="1"/>
</dbReference>
<keyword evidence="4" id="KW-0812">Transmembrane</keyword>
<dbReference type="SUPFAM" id="SSF56601">
    <property type="entry name" value="beta-lactamase/transpeptidase-like"/>
    <property type="match status" value="1"/>
</dbReference>
<keyword evidence="6" id="KW-0131">Cell cycle</keyword>
<dbReference type="EMBL" id="CP028923">
    <property type="protein sequence ID" value="QCK14553.1"/>
    <property type="molecule type" value="Genomic_DNA"/>
</dbReference>
<dbReference type="InterPro" id="IPR005543">
    <property type="entry name" value="PASTA_dom"/>
</dbReference>
<dbReference type="Pfam" id="PF00905">
    <property type="entry name" value="Transpeptidase"/>
    <property type="match status" value="1"/>
</dbReference>
<dbReference type="PANTHER" id="PTHR30627:SF1">
    <property type="entry name" value="PEPTIDOGLYCAN D,D-TRANSPEPTIDASE FTSI"/>
    <property type="match status" value="1"/>
</dbReference>